<evidence type="ECO:0000313" key="2">
    <source>
        <dbReference type="EMBL" id="OIJ04733.1"/>
    </source>
</evidence>
<evidence type="ECO:0000256" key="1">
    <source>
        <dbReference type="SAM" id="Phobius"/>
    </source>
</evidence>
<keyword evidence="4" id="KW-1185">Reference proteome</keyword>
<feature type="transmembrane region" description="Helical" evidence="1">
    <location>
        <begin position="163"/>
        <end position="182"/>
    </location>
</feature>
<dbReference type="Proteomes" id="UP000180175">
    <property type="component" value="Chromosome"/>
</dbReference>
<keyword evidence="1" id="KW-0812">Transmembrane</keyword>
<evidence type="ECO:0000313" key="4">
    <source>
        <dbReference type="Proteomes" id="UP000180175"/>
    </source>
</evidence>
<feature type="transmembrane region" description="Helical" evidence="1">
    <location>
        <begin position="202"/>
        <end position="222"/>
    </location>
</feature>
<sequence>MKELRANLVYLIFDHRYSITVFWSVLVASTELLFAVSYFINEAHMGLSLSLAIYIFCGITGFLITKETFPFLIKLGSTRNVFLLSALVFNVLLAFFMAAVAVAVNHFIKIVVKVVNVANFQIFDMLEGTTLASTWYNEFFLNTVICFLVLSFGFMLGAVFYRLGLVGGFSGIIILVFIIIFPETRTLLVDIFININDSKLEIPFSSLILLSIVPVLPIWLLLRKASTVASVTR</sequence>
<reference evidence="3" key="4">
    <citation type="submission" date="2020-10" db="EMBL/GenBank/DDBJ databases">
        <authorList>
            <person name="Bassil N.M."/>
            <person name="Lloyd J.R."/>
        </authorList>
    </citation>
    <scope>NUCLEOTIDE SEQUENCE</scope>
    <source>
        <strain evidence="3">NB2006</strain>
    </source>
</reference>
<evidence type="ECO:0000313" key="3">
    <source>
        <dbReference type="EMBL" id="QOY34267.1"/>
    </source>
</evidence>
<dbReference type="EMBL" id="LQXD01000197">
    <property type="protein sequence ID" value="OIJ04733.1"/>
    <property type="molecule type" value="Genomic_DNA"/>
</dbReference>
<proteinExistence type="predicted"/>
<gene>
    <name evidence="3" type="ORF">AWH56_016205</name>
    <name evidence="2" type="ORF">AWH56_22440</name>
</gene>
<feature type="transmembrane region" description="Helical" evidence="1">
    <location>
        <begin position="81"/>
        <end position="104"/>
    </location>
</feature>
<accession>A0A1S2KYG3</accession>
<dbReference type="RefSeq" id="WP_071319150.1">
    <property type="nucleotide sequence ID" value="NZ_CP063356.2"/>
</dbReference>
<dbReference type="KEGG" id="aia:AWH56_016205"/>
<dbReference type="EMBL" id="CP063356">
    <property type="protein sequence ID" value="QOY34267.1"/>
    <property type="molecule type" value="Genomic_DNA"/>
</dbReference>
<feature type="transmembrane region" description="Helical" evidence="1">
    <location>
        <begin position="21"/>
        <end position="40"/>
    </location>
</feature>
<reference evidence="3 4" key="2">
    <citation type="journal article" date="2017" name="Genome Announc.">
        <title>Draft Genome Sequences of Four Alkaliphilic Bacteria Belonging to the Anaerobacillus Genus.</title>
        <authorList>
            <person name="Bassil N.M."/>
            <person name="Lloyd J.R."/>
        </authorList>
    </citation>
    <scope>NUCLEOTIDE SEQUENCE [LARGE SCALE GENOMIC DNA]</scope>
    <source>
        <strain evidence="3 4">NB2006</strain>
    </source>
</reference>
<dbReference type="AlphaFoldDB" id="A0A1S2KYG3"/>
<feature type="transmembrane region" description="Helical" evidence="1">
    <location>
        <begin position="46"/>
        <end position="69"/>
    </location>
</feature>
<keyword evidence="1" id="KW-1133">Transmembrane helix</keyword>
<protein>
    <submittedName>
        <fullName evidence="2">Uncharacterized protein</fullName>
    </submittedName>
</protein>
<reference evidence="3 4" key="3">
    <citation type="journal article" date="2019" name="Int. J. Syst. Evol. Microbiol.">
        <title>Anaerobacillus isosaccharinicus sp. nov., an alkaliphilic bacterium which degrades isosaccharinic acid.</title>
        <authorList>
            <person name="Bassil N.M."/>
            <person name="Lloyd J.R."/>
        </authorList>
    </citation>
    <scope>NUCLEOTIDE SEQUENCE [LARGE SCALE GENOMIC DNA]</scope>
    <source>
        <strain evidence="3 4">NB2006</strain>
    </source>
</reference>
<organism evidence="2 4">
    <name type="scientific">Anaerobacillus isosaccharinicus</name>
    <dbReference type="NCBI Taxonomy" id="1532552"/>
    <lineage>
        <taxon>Bacteria</taxon>
        <taxon>Bacillati</taxon>
        <taxon>Bacillota</taxon>
        <taxon>Bacilli</taxon>
        <taxon>Bacillales</taxon>
        <taxon>Bacillaceae</taxon>
        <taxon>Anaerobacillus</taxon>
    </lineage>
</organism>
<name>A0A1S2KYG3_9BACI</name>
<reference evidence="2 4" key="1">
    <citation type="submission" date="2016-10" db="EMBL/GenBank/DDBJ databases">
        <title>Draft genome sequences of four alkaliphilic bacteria belonging to the Anaerobacillus genus.</title>
        <authorList>
            <person name="Bassil N.M."/>
            <person name="Lloyd J.R."/>
        </authorList>
    </citation>
    <scope>NUCLEOTIDE SEQUENCE [LARGE SCALE GENOMIC DNA]</scope>
    <source>
        <strain evidence="2 4">NB2006</strain>
    </source>
</reference>
<dbReference type="OrthoDB" id="2453726at2"/>
<keyword evidence="1" id="KW-0472">Membrane</keyword>
<feature type="transmembrane region" description="Helical" evidence="1">
    <location>
        <begin position="139"/>
        <end position="156"/>
    </location>
</feature>